<dbReference type="PANTHER" id="PTHR43861">
    <property type="entry name" value="TRANS-ACONITATE 2-METHYLTRANSFERASE-RELATED"/>
    <property type="match status" value="1"/>
</dbReference>
<sequence>MNKNNNNPEIEAESKKIGYWNDLYSKKNYFGTGPTILAIFAQKLIEKYHISNILELGCGQGRDSIFFANLDCNVTATDISENAINFVKKVKNEQNIENLELHIHDILNPLKFKNTNFDLIYSNLAFQFFDIDQLSQIFSNIKGIMKNDSLFLFSTKKPGDKYFNFGNKISENAFEYNGITRFFYSKSKLEDLLKIFFTTISFEDDNHINSDGTKSIWWKILVKK</sequence>
<evidence type="ECO:0000259" key="1">
    <source>
        <dbReference type="Pfam" id="PF13847"/>
    </source>
</evidence>
<reference evidence="2" key="1">
    <citation type="submission" date="2018-05" db="EMBL/GenBank/DDBJ databases">
        <authorList>
            <person name="Lanie J.A."/>
            <person name="Ng W.-L."/>
            <person name="Kazmierczak K.M."/>
            <person name="Andrzejewski T.M."/>
            <person name="Davidsen T.M."/>
            <person name="Wayne K.J."/>
            <person name="Tettelin H."/>
            <person name="Glass J.I."/>
            <person name="Rusch D."/>
            <person name="Podicherti R."/>
            <person name="Tsui H.-C.T."/>
            <person name="Winkler M.E."/>
        </authorList>
    </citation>
    <scope>NUCLEOTIDE SEQUENCE</scope>
</reference>
<accession>A0A382Z811</accession>
<protein>
    <recommendedName>
        <fullName evidence="1">Methyltransferase domain-containing protein</fullName>
    </recommendedName>
</protein>
<dbReference type="InterPro" id="IPR029063">
    <property type="entry name" value="SAM-dependent_MTases_sf"/>
</dbReference>
<evidence type="ECO:0000313" key="2">
    <source>
        <dbReference type="EMBL" id="SVD91644.1"/>
    </source>
</evidence>
<feature type="domain" description="Methyltransferase" evidence="1">
    <location>
        <begin position="52"/>
        <end position="178"/>
    </location>
</feature>
<proteinExistence type="predicted"/>
<dbReference type="EMBL" id="UINC01181778">
    <property type="protein sequence ID" value="SVD91644.1"/>
    <property type="molecule type" value="Genomic_DNA"/>
</dbReference>
<dbReference type="AlphaFoldDB" id="A0A382Z811"/>
<name>A0A382Z811_9ZZZZ</name>
<gene>
    <name evidence="2" type="ORF">METZ01_LOCUS444498</name>
</gene>
<dbReference type="PANTHER" id="PTHR43861:SF1">
    <property type="entry name" value="TRANS-ACONITATE 2-METHYLTRANSFERASE"/>
    <property type="match status" value="1"/>
</dbReference>
<dbReference type="CDD" id="cd02440">
    <property type="entry name" value="AdoMet_MTases"/>
    <property type="match status" value="1"/>
</dbReference>
<dbReference type="SUPFAM" id="SSF53335">
    <property type="entry name" value="S-adenosyl-L-methionine-dependent methyltransferases"/>
    <property type="match status" value="1"/>
</dbReference>
<dbReference type="Pfam" id="PF13847">
    <property type="entry name" value="Methyltransf_31"/>
    <property type="match status" value="1"/>
</dbReference>
<organism evidence="2">
    <name type="scientific">marine metagenome</name>
    <dbReference type="NCBI Taxonomy" id="408172"/>
    <lineage>
        <taxon>unclassified sequences</taxon>
        <taxon>metagenomes</taxon>
        <taxon>ecological metagenomes</taxon>
    </lineage>
</organism>
<dbReference type="Gene3D" id="3.40.50.150">
    <property type="entry name" value="Vaccinia Virus protein VP39"/>
    <property type="match status" value="1"/>
</dbReference>
<dbReference type="InterPro" id="IPR025714">
    <property type="entry name" value="Methyltranfer_dom"/>
</dbReference>